<feature type="disulfide bond" evidence="15">
    <location>
        <begin position="11"/>
        <end position="72"/>
    </location>
</feature>
<evidence type="ECO:0000256" key="17">
    <source>
        <dbReference type="SAM" id="Phobius"/>
    </source>
</evidence>
<dbReference type="FunFam" id="3.10.250.10:FF:000057">
    <property type="entry name" value="Uncharacterized protein"/>
    <property type="match status" value="1"/>
</dbReference>
<evidence type="ECO:0000256" key="12">
    <source>
        <dbReference type="ARBA" id="ARBA00058074"/>
    </source>
</evidence>
<evidence type="ECO:0000256" key="2">
    <source>
        <dbReference type="ARBA" id="ARBA00004613"/>
    </source>
</evidence>
<evidence type="ECO:0000256" key="4">
    <source>
        <dbReference type="ARBA" id="ARBA00022692"/>
    </source>
</evidence>
<dbReference type="InterPro" id="IPR013783">
    <property type="entry name" value="Ig-like_fold"/>
</dbReference>
<feature type="domain" description="SRCR" evidence="18">
    <location>
        <begin position="1"/>
        <end position="73"/>
    </location>
</feature>
<dbReference type="InterPro" id="IPR003599">
    <property type="entry name" value="Ig_sub"/>
</dbReference>
<dbReference type="KEGG" id="muo:115471581"/>
<keyword evidence="8 17" id="KW-0472">Membrane</keyword>
<evidence type="ECO:0000256" key="15">
    <source>
        <dbReference type="PROSITE-ProRule" id="PRU00196"/>
    </source>
</evidence>
<dbReference type="SMART" id="SM00409">
    <property type="entry name" value="IG"/>
    <property type="match status" value="2"/>
</dbReference>
<keyword evidence="11" id="KW-0325">Glycoprotein</keyword>
<dbReference type="PRINTS" id="PR00258">
    <property type="entry name" value="SPERACTRCPTR"/>
</dbReference>
<dbReference type="InterPro" id="IPR036772">
    <property type="entry name" value="SRCR-like_dom_sf"/>
</dbReference>
<feature type="disulfide bond" evidence="15">
    <location>
        <begin position="100"/>
        <end position="164"/>
    </location>
</feature>
<dbReference type="GO" id="GO:0005886">
    <property type="term" value="C:plasma membrane"/>
    <property type="evidence" value="ECO:0007669"/>
    <property type="project" value="TreeGrafter"/>
</dbReference>
<reference evidence="21" key="1">
    <citation type="submission" date="2025-08" db="UniProtKB">
        <authorList>
            <consortium name="RefSeq"/>
        </authorList>
    </citation>
    <scope>IDENTIFICATION</scope>
</reference>
<feature type="disulfide bond" evidence="15">
    <location>
        <begin position="144"/>
        <end position="154"/>
    </location>
</feature>
<keyword evidence="20" id="KW-1185">Reference proteome</keyword>
<dbReference type="GO" id="GO:0031638">
    <property type="term" value="P:zymogen activation"/>
    <property type="evidence" value="ECO:0007669"/>
    <property type="project" value="TreeGrafter"/>
</dbReference>
<organism evidence="20 21">
    <name type="scientific">Microcaecilia unicolor</name>
    <dbReference type="NCBI Taxonomy" id="1415580"/>
    <lineage>
        <taxon>Eukaryota</taxon>
        <taxon>Metazoa</taxon>
        <taxon>Chordata</taxon>
        <taxon>Craniata</taxon>
        <taxon>Vertebrata</taxon>
        <taxon>Euteleostomi</taxon>
        <taxon>Amphibia</taxon>
        <taxon>Gymnophiona</taxon>
        <taxon>Siphonopidae</taxon>
        <taxon>Microcaecilia</taxon>
    </lineage>
</organism>
<evidence type="ECO:0000256" key="13">
    <source>
        <dbReference type="ARBA" id="ARBA00064153"/>
    </source>
</evidence>
<evidence type="ECO:0000256" key="3">
    <source>
        <dbReference type="ARBA" id="ARBA00022525"/>
    </source>
</evidence>
<dbReference type="AlphaFoldDB" id="A0A6P7YE65"/>
<dbReference type="PROSITE" id="PS50835">
    <property type="entry name" value="IG_LIKE"/>
    <property type="match status" value="2"/>
</dbReference>
<dbReference type="FunFam" id="3.10.250.10:FF:000004">
    <property type="entry name" value="Scavenger receptor cysteine-rich type 1 protein M130"/>
    <property type="match status" value="1"/>
</dbReference>
<keyword evidence="6" id="KW-0677">Repeat</keyword>
<evidence type="ECO:0000259" key="19">
    <source>
        <dbReference type="PROSITE" id="PS50835"/>
    </source>
</evidence>
<dbReference type="InterPro" id="IPR036179">
    <property type="entry name" value="Ig-like_dom_sf"/>
</dbReference>
<feature type="disulfide bond" evidence="15">
    <location>
        <begin position="319"/>
        <end position="380"/>
    </location>
</feature>
<feature type="domain" description="SRCR" evidence="18">
    <location>
        <begin position="75"/>
        <end position="175"/>
    </location>
</feature>
<feature type="disulfide bond" evidence="15">
    <location>
        <begin position="42"/>
        <end position="52"/>
    </location>
</feature>
<evidence type="ECO:0000256" key="8">
    <source>
        <dbReference type="ARBA" id="ARBA00023136"/>
    </source>
</evidence>
<name>A0A6P7YE65_9AMPH</name>
<comment type="caution">
    <text evidence="15">Lacks conserved residue(s) required for the propagation of feature annotation.</text>
</comment>
<keyword evidence="10" id="KW-0675">Receptor</keyword>
<keyword evidence="5" id="KW-0732">Signal</keyword>
<feature type="disulfide bond" evidence="15">
    <location>
        <begin position="306"/>
        <end position="370"/>
    </location>
</feature>
<dbReference type="GO" id="GO:0005737">
    <property type="term" value="C:cytoplasm"/>
    <property type="evidence" value="ECO:0007669"/>
    <property type="project" value="UniProtKB-ARBA"/>
</dbReference>
<feature type="disulfide bond" evidence="15">
    <location>
        <begin position="350"/>
        <end position="360"/>
    </location>
</feature>
<feature type="disulfide bond" evidence="15">
    <location>
        <begin position="452"/>
        <end position="462"/>
    </location>
</feature>
<dbReference type="Pfam" id="PF00530">
    <property type="entry name" value="SRCR"/>
    <property type="match status" value="4"/>
</dbReference>
<keyword evidence="9 15" id="KW-1015">Disulfide bond</keyword>
<keyword evidence="4 17" id="KW-0812">Transmembrane</keyword>
<feature type="domain" description="SRCR" evidence="18">
    <location>
        <begin position="281"/>
        <end position="381"/>
    </location>
</feature>
<evidence type="ECO:0000313" key="20">
    <source>
        <dbReference type="Proteomes" id="UP000515156"/>
    </source>
</evidence>
<sequence>MWGIEDAKLVCKQLNCGLAISVTENAQFGQGSGPIWLDDIKCTGNETHFGQCETEAWEKHNCYHSEDAGVICSGVALKDGPSICAGRVEVAHENQWTTVCGRGWDLQDAVVVCKELGCGFAISASGTAEFEQGTVPIWLSDVTCKGTESNITKCLASSGNKQNCSHAEDASVVCSGHLPKPTMSRSKPNMLFNRGDNVQLSCTIPKFNVKSVVYFLKENVSNPIAMETLSSEEITAVHAMNALDTSDNGRYTCQYEIKLQGQSFKSPESAPVKVILGEMPIRLADGPHRCAGRLEVFHDNQWGTVCDDFWDMDDAVVVCKQLDCGPAISALNRAHFGKGADPIWLETIVCKGNESLISECQSEEIKVNRCSHEEDAGVVCSEIRLLGGPANCAGTVEVLHNDQWGRVCGRNWELQDAEVVCSSLRCGYALSVVNIAQYGHGPGPYWLEDVNCDGTESFFSRCQTTFSTGVGCTNGTDATVVCSAGILYPNISMEPASGEMTEGQTLVIRCSVINVYETVTFILHQISNGTGSSLHASGSNGSTIFTLTGGNSTGNYTCQYVTHVGGRSFHSPHSQTLQVTLVPSSTGYTALFVILALIVLVAVVVIFLSRNKLRGCIHKDSGLAEYTNLQDMVDRSDGDTRDARATNVKDFPEEGEEGANEDSATIDHEMLLHE</sequence>
<dbReference type="InterPro" id="IPR001190">
    <property type="entry name" value="SRCR"/>
</dbReference>
<evidence type="ECO:0000256" key="1">
    <source>
        <dbReference type="ARBA" id="ARBA00004167"/>
    </source>
</evidence>
<comment type="subcellular location">
    <subcellularLocation>
        <location evidence="1">Membrane</location>
        <topology evidence="1">Single-pass membrane protein</topology>
    </subcellularLocation>
    <subcellularLocation>
        <location evidence="2">Secreted</location>
    </subcellularLocation>
</comment>
<evidence type="ECO:0000256" key="6">
    <source>
        <dbReference type="ARBA" id="ARBA00022737"/>
    </source>
</evidence>
<dbReference type="SMART" id="SM00202">
    <property type="entry name" value="SR"/>
    <property type="match status" value="4"/>
</dbReference>
<dbReference type="PROSITE" id="PS50287">
    <property type="entry name" value="SRCR_2"/>
    <property type="match status" value="4"/>
</dbReference>
<dbReference type="FunFam" id="3.10.250.10:FF:000002">
    <property type="entry name" value="Scavenger receptor cysteine-rich type 1 protein M130"/>
    <property type="match status" value="1"/>
</dbReference>
<gene>
    <name evidence="21" type="primary">LOC115471581</name>
</gene>
<dbReference type="PANTHER" id="PTHR48071:SF15">
    <property type="entry name" value="SRCR DOMAIN-CONTAINING PROTEIN"/>
    <property type="match status" value="1"/>
</dbReference>
<comment type="subunit">
    <text evidence="13">Interacts with LGALS1 and laminin.</text>
</comment>
<dbReference type="SUPFAM" id="SSF56487">
    <property type="entry name" value="SRCR-like"/>
    <property type="match status" value="4"/>
</dbReference>
<keyword evidence="3" id="KW-0964">Secreted</keyword>
<dbReference type="OrthoDB" id="547291at2759"/>
<dbReference type="Gene3D" id="3.10.250.10">
    <property type="entry name" value="SRCR-like domain"/>
    <property type="match status" value="4"/>
</dbReference>
<evidence type="ECO:0000256" key="14">
    <source>
        <dbReference type="ARBA" id="ARBA00069168"/>
    </source>
</evidence>
<dbReference type="GO" id="GO:0004252">
    <property type="term" value="F:serine-type endopeptidase activity"/>
    <property type="evidence" value="ECO:0007669"/>
    <property type="project" value="TreeGrafter"/>
</dbReference>
<dbReference type="Proteomes" id="UP000515156">
    <property type="component" value="Chromosome 6"/>
</dbReference>
<dbReference type="SUPFAM" id="SSF48726">
    <property type="entry name" value="Immunoglobulin"/>
    <property type="match status" value="2"/>
</dbReference>
<accession>A0A6P7YE65</accession>
<evidence type="ECO:0000256" key="5">
    <source>
        <dbReference type="ARBA" id="ARBA00022729"/>
    </source>
</evidence>
<evidence type="ECO:0000256" key="7">
    <source>
        <dbReference type="ARBA" id="ARBA00022989"/>
    </source>
</evidence>
<evidence type="ECO:0000256" key="9">
    <source>
        <dbReference type="ARBA" id="ARBA00023157"/>
    </source>
</evidence>
<feature type="disulfide bond" evidence="15">
    <location>
        <begin position="113"/>
        <end position="174"/>
    </location>
</feature>
<keyword evidence="7 17" id="KW-1133">Transmembrane helix</keyword>
<dbReference type="GeneID" id="115471581"/>
<dbReference type="Gene3D" id="2.60.40.10">
    <property type="entry name" value="Immunoglobulins"/>
    <property type="match status" value="2"/>
</dbReference>
<evidence type="ECO:0000256" key="10">
    <source>
        <dbReference type="ARBA" id="ARBA00023170"/>
    </source>
</evidence>
<feature type="compositionally biased region" description="Basic and acidic residues" evidence="16">
    <location>
        <begin position="634"/>
        <end position="644"/>
    </location>
</feature>
<feature type="disulfide bond" evidence="15">
    <location>
        <begin position="408"/>
        <end position="472"/>
    </location>
</feature>
<dbReference type="InParanoid" id="A0A6P7YE65"/>
<comment type="function">
    <text evidence="12">Binds to extracellular matrix proteins. Binds to pathogen-associated molecular patterns (PAMPs) present on the cell walls of Gram-positive and Gram-negative bacteria and fungi, behaving as a pattern recognition receptor (PRR). Induces bacterial and fungal aggregation and subsequent inhibition of PAMP-induced cytokine release. Does not possess intrinsic bactericidal activity. May play a role in the innate defense and homeostasis of certain epithelial surfaces.</text>
</comment>
<feature type="domain" description="Ig-like" evidence="19">
    <location>
        <begin position="489"/>
        <end position="559"/>
    </location>
</feature>
<dbReference type="RefSeq" id="XP_030061114.1">
    <property type="nucleotide sequence ID" value="XM_030205254.1"/>
</dbReference>
<protein>
    <recommendedName>
        <fullName evidence="14">Soluble scavenger receptor cysteine-rich domain-containing protein SSC5D</fullName>
    </recommendedName>
</protein>
<dbReference type="Pfam" id="PF13895">
    <property type="entry name" value="Ig_2"/>
    <property type="match status" value="1"/>
</dbReference>
<evidence type="ECO:0000313" key="21">
    <source>
        <dbReference type="RefSeq" id="XP_030061114.1"/>
    </source>
</evidence>
<dbReference type="InterPro" id="IPR007110">
    <property type="entry name" value="Ig-like_dom"/>
</dbReference>
<feature type="domain" description="SRCR" evidence="18">
    <location>
        <begin position="383"/>
        <end position="483"/>
    </location>
</feature>
<feature type="transmembrane region" description="Helical" evidence="17">
    <location>
        <begin position="588"/>
        <end position="609"/>
    </location>
</feature>
<feature type="domain" description="Ig-like" evidence="19">
    <location>
        <begin position="181"/>
        <end position="254"/>
    </location>
</feature>
<feature type="disulfide bond" evidence="15">
    <location>
        <begin position="421"/>
        <end position="482"/>
    </location>
</feature>
<proteinExistence type="predicted"/>
<dbReference type="FunFam" id="3.10.250.10:FF:000007">
    <property type="entry name" value="Soluble scavenger receptor cysteine-rich domain-containing protein SSC5D"/>
    <property type="match status" value="1"/>
</dbReference>
<evidence type="ECO:0000256" key="16">
    <source>
        <dbReference type="SAM" id="MobiDB-lite"/>
    </source>
</evidence>
<evidence type="ECO:0000259" key="18">
    <source>
        <dbReference type="PROSITE" id="PS50287"/>
    </source>
</evidence>
<evidence type="ECO:0000256" key="11">
    <source>
        <dbReference type="ARBA" id="ARBA00023180"/>
    </source>
</evidence>
<dbReference type="PANTHER" id="PTHR48071">
    <property type="entry name" value="SRCR DOMAIN-CONTAINING PROTEIN"/>
    <property type="match status" value="1"/>
</dbReference>
<feature type="region of interest" description="Disordered" evidence="16">
    <location>
        <begin position="634"/>
        <end position="666"/>
    </location>
</feature>
<dbReference type="GO" id="GO:0005615">
    <property type="term" value="C:extracellular space"/>
    <property type="evidence" value="ECO:0007669"/>
    <property type="project" value="TreeGrafter"/>
</dbReference>